<evidence type="ECO:0000256" key="4">
    <source>
        <dbReference type="SAM" id="MobiDB-lite"/>
    </source>
</evidence>
<evidence type="ECO:0000256" key="2">
    <source>
        <dbReference type="PROSITE-ProRule" id="PRU00285"/>
    </source>
</evidence>
<dbReference type="AlphaFoldDB" id="A0A9N8HJD6"/>
<protein>
    <recommendedName>
        <fullName evidence="5">SHSP domain-containing protein</fullName>
    </recommendedName>
</protein>
<feature type="region of interest" description="Disordered" evidence="4">
    <location>
        <begin position="155"/>
        <end position="181"/>
    </location>
</feature>
<sequence length="306" mass="33854">MIILRNLNSNPFLSPSFASPSFAYHWVVPDKEETNTNADNEKDNSEATSQVTSKANNTNKPSAHWYSRTHGDFELHQHQKDDDYFLLTTDLPGVKLADLKVEFRDSALHIQAKRQGQAQQYITRHLALEEDVIDVPNLSATLEDGILTVKVPAKKEKEDQPTDDCNNTLPVTYQAPPAVDGSEDLNMEIDVPGIKANDLKVVCNKKSAMLHIVGERRNASGPTKMTKSLYQLNTHAVDVTKLDAYLADGVLTIRAPAKVHPTKIVAVNGHLPAAVTSDDSTTKQLEEEEGGKTADEKYEKDTPNKE</sequence>
<comment type="similarity">
    <text evidence="2 3">Belongs to the small heat shock protein (HSP20) family.</text>
</comment>
<dbReference type="InterPro" id="IPR031107">
    <property type="entry name" value="Small_HSP"/>
</dbReference>
<feature type="region of interest" description="Disordered" evidence="4">
    <location>
        <begin position="34"/>
        <end position="65"/>
    </location>
</feature>
<keyword evidence="7" id="KW-1185">Reference proteome</keyword>
<dbReference type="Pfam" id="PF00011">
    <property type="entry name" value="HSP20"/>
    <property type="match status" value="2"/>
</dbReference>
<evidence type="ECO:0000259" key="5">
    <source>
        <dbReference type="PROSITE" id="PS01031"/>
    </source>
</evidence>
<name>A0A9N8HJD6_9STRA</name>
<feature type="compositionally biased region" description="Basic and acidic residues" evidence="4">
    <location>
        <begin position="280"/>
        <end position="306"/>
    </location>
</feature>
<dbReference type="InterPro" id="IPR008978">
    <property type="entry name" value="HSP20-like_chaperone"/>
</dbReference>
<feature type="compositionally biased region" description="Basic and acidic residues" evidence="4">
    <location>
        <begin position="34"/>
        <end position="45"/>
    </location>
</feature>
<organism evidence="6 7">
    <name type="scientific">Seminavis robusta</name>
    <dbReference type="NCBI Taxonomy" id="568900"/>
    <lineage>
        <taxon>Eukaryota</taxon>
        <taxon>Sar</taxon>
        <taxon>Stramenopiles</taxon>
        <taxon>Ochrophyta</taxon>
        <taxon>Bacillariophyta</taxon>
        <taxon>Bacillariophyceae</taxon>
        <taxon>Bacillariophycidae</taxon>
        <taxon>Naviculales</taxon>
        <taxon>Naviculaceae</taxon>
        <taxon>Seminavis</taxon>
    </lineage>
</organism>
<dbReference type="Proteomes" id="UP001153069">
    <property type="component" value="Unassembled WGS sequence"/>
</dbReference>
<dbReference type="Gene3D" id="2.60.40.790">
    <property type="match status" value="2"/>
</dbReference>
<evidence type="ECO:0000256" key="3">
    <source>
        <dbReference type="RuleBase" id="RU003616"/>
    </source>
</evidence>
<feature type="domain" description="SHSP" evidence="5">
    <location>
        <begin position="66"/>
        <end position="174"/>
    </location>
</feature>
<feature type="region of interest" description="Disordered" evidence="4">
    <location>
        <begin position="274"/>
        <end position="306"/>
    </location>
</feature>
<evidence type="ECO:0000313" key="7">
    <source>
        <dbReference type="Proteomes" id="UP001153069"/>
    </source>
</evidence>
<dbReference type="OrthoDB" id="1431247at2759"/>
<evidence type="ECO:0000313" key="6">
    <source>
        <dbReference type="EMBL" id="CAB9512623.1"/>
    </source>
</evidence>
<gene>
    <name evidence="6" type="ORF">SEMRO_546_G164030.1</name>
</gene>
<dbReference type="InterPro" id="IPR002068">
    <property type="entry name" value="A-crystallin/Hsp20_dom"/>
</dbReference>
<feature type="compositionally biased region" description="Polar residues" evidence="4">
    <location>
        <begin position="46"/>
        <end position="61"/>
    </location>
</feature>
<accession>A0A9N8HJD6</accession>
<keyword evidence="1" id="KW-0346">Stress response</keyword>
<proteinExistence type="inferred from homology"/>
<dbReference type="PROSITE" id="PS01031">
    <property type="entry name" value="SHSP"/>
    <property type="match status" value="1"/>
</dbReference>
<dbReference type="EMBL" id="CAICTM010000545">
    <property type="protein sequence ID" value="CAB9512623.1"/>
    <property type="molecule type" value="Genomic_DNA"/>
</dbReference>
<reference evidence="6" key="1">
    <citation type="submission" date="2020-06" db="EMBL/GenBank/DDBJ databases">
        <authorList>
            <consortium name="Plant Systems Biology data submission"/>
        </authorList>
    </citation>
    <scope>NUCLEOTIDE SEQUENCE</scope>
    <source>
        <strain evidence="6">D6</strain>
    </source>
</reference>
<dbReference type="CDD" id="cd06464">
    <property type="entry name" value="ACD_sHsps-like"/>
    <property type="match status" value="2"/>
</dbReference>
<comment type="caution">
    <text evidence="6">The sequence shown here is derived from an EMBL/GenBank/DDBJ whole genome shotgun (WGS) entry which is preliminary data.</text>
</comment>
<evidence type="ECO:0000256" key="1">
    <source>
        <dbReference type="ARBA" id="ARBA00023016"/>
    </source>
</evidence>
<dbReference type="SUPFAM" id="SSF49764">
    <property type="entry name" value="HSP20-like chaperones"/>
    <property type="match status" value="2"/>
</dbReference>
<dbReference type="PANTHER" id="PTHR11527">
    <property type="entry name" value="HEAT-SHOCK PROTEIN 20 FAMILY MEMBER"/>
    <property type="match status" value="1"/>
</dbReference>